<dbReference type="CDD" id="cd14844">
    <property type="entry name" value="Zn-DD-carboxypeptidase_like"/>
    <property type="match status" value="1"/>
</dbReference>
<dbReference type="PROSITE" id="PS51318">
    <property type="entry name" value="TAT"/>
    <property type="match status" value="1"/>
</dbReference>
<evidence type="ECO:0000256" key="12">
    <source>
        <dbReference type="SAM" id="SignalP"/>
    </source>
</evidence>
<keyword evidence="3" id="KW-0645">Protease</keyword>
<dbReference type="GO" id="GO:0046872">
    <property type="term" value="F:metal ion binding"/>
    <property type="evidence" value="ECO:0007669"/>
    <property type="project" value="UniProtKB-KW"/>
</dbReference>
<evidence type="ECO:0000313" key="14">
    <source>
        <dbReference type="Proteomes" id="UP000640333"/>
    </source>
</evidence>
<comment type="similarity">
    <text evidence="10">Belongs to the peptidase M15 family.</text>
</comment>
<evidence type="ECO:0000313" key="13">
    <source>
        <dbReference type="EMBL" id="MBE9399463.1"/>
    </source>
</evidence>
<gene>
    <name evidence="13" type="ORF">IOQ59_19555</name>
</gene>
<comment type="pathway">
    <text evidence="2">Cell wall biogenesis; cell wall polysaccharide biosynthesis.</text>
</comment>
<evidence type="ECO:0000256" key="10">
    <source>
        <dbReference type="ARBA" id="ARBA00093448"/>
    </source>
</evidence>
<comment type="caution">
    <text evidence="13">The sequence shown here is derived from an EMBL/GenBank/DDBJ whole genome shotgun (WGS) entry which is preliminary data.</text>
</comment>
<dbReference type="GO" id="GO:0006508">
    <property type="term" value="P:proteolysis"/>
    <property type="evidence" value="ECO:0007669"/>
    <property type="project" value="UniProtKB-KW"/>
</dbReference>
<evidence type="ECO:0000256" key="7">
    <source>
        <dbReference type="ARBA" id="ARBA00022833"/>
    </source>
</evidence>
<dbReference type="InterPro" id="IPR010275">
    <property type="entry name" value="MepK"/>
</dbReference>
<comment type="cofactor">
    <cofactor evidence="1">
        <name>Zn(2+)</name>
        <dbReference type="ChEBI" id="CHEBI:29105"/>
    </cofactor>
</comment>
<keyword evidence="6" id="KW-0378">Hydrolase</keyword>
<reference evidence="13" key="1">
    <citation type="submission" date="2020-10" db="EMBL/GenBank/DDBJ databases">
        <title>Bacterium isolated from coastal waters sediment.</title>
        <authorList>
            <person name="Chen R.-J."/>
            <person name="Lu D.-C."/>
            <person name="Zhu K.-L."/>
            <person name="Du Z.-J."/>
        </authorList>
    </citation>
    <scope>NUCLEOTIDE SEQUENCE</scope>
    <source>
        <strain evidence="13">N1Y112</strain>
    </source>
</reference>
<evidence type="ECO:0000256" key="5">
    <source>
        <dbReference type="ARBA" id="ARBA00022729"/>
    </source>
</evidence>
<evidence type="ECO:0000256" key="8">
    <source>
        <dbReference type="ARBA" id="ARBA00023049"/>
    </source>
</evidence>
<dbReference type="AlphaFoldDB" id="A0A8J7FNB8"/>
<evidence type="ECO:0000256" key="9">
    <source>
        <dbReference type="ARBA" id="ARBA00023316"/>
    </source>
</evidence>
<dbReference type="GO" id="GO:0071555">
    <property type="term" value="P:cell wall organization"/>
    <property type="evidence" value="ECO:0007669"/>
    <property type="project" value="UniProtKB-KW"/>
</dbReference>
<keyword evidence="14" id="KW-1185">Reference proteome</keyword>
<dbReference type="SUPFAM" id="SSF55166">
    <property type="entry name" value="Hedgehog/DD-peptidase"/>
    <property type="match status" value="1"/>
</dbReference>
<proteinExistence type="inferred from homology"/>
<feature type="chain" id="PRO_5035306496" description="Murein endopeptidase K" evidence="12">
    <location>
        <begin position="28"/>
        <end position="183"/>
    </location>
</feature>
<dbReference type="Gene3D" id="3.30.1380.10">
    <property type="match status" value="1"/>
</dbReference>
<name>A0A8J7FNB8_9GAMM</name>
<dbReference type="PANTHER" id="PTHR37425:SF1">
    <property type="entry name" value="OUTER MEMBRANE PROTEIN"/>
    <property type="match status" value="1"/>
</dbReference>
<sequence>MNLISRRGFLKSLSGTALGLASASALGARAPLLASPERKLSFYNLHTGESLDATYWAEGHYIPDVMAEVNHLLRDHRSDTSIAMDPRLFDMLHLLQQDLGIQKQFHVISGYRSPETNAKLRKQSSSVAKRSYHMLGKAIDIRLPGVPLKQLGSQARSLQVGGVGYYQRSNFIHVDVGPVRAWG</sequence>
<organism evidence="13 14">
    <name type="scientific">Pontibacterium sinense</name>
    <dbReference type="NCBI Taxonomy" id="2781979"/>
    <lineage>
        <taxon>Bacteria</taxon>
        <taxon>Pseudomonadati</taxon>
        <taxon>Pseudomonadota</taxon>
        <taxon>Gammaproteobacteria</taxon>
        <taxon>Oceanospirillales</taxon>
        <taxon>Oceanospirillaceae</taxon>
        <taxon>Pontibacterium</taxon>
    </lineage>
</organism>
<dbReference type="Pfam" id="PF05951">
    <property type="entry name" value="Peptidase_M15_2"/>
    <property type="match status" value="1"/>
</dbReference>
<evidence type="ECO:0000256" key="1">
    <source>
        <dbReference type="ARBA" id="ARBA00001947"/>
    </source>
</evidence>
<dbReference type="Proteomes" id="UP000640333">
    <property type="component" value="Unassembled WGS sequence"/>
</dbReference>
<dbReference type="GO" id="GO:0008237">
    <property type="term" value="F:metallopeptidase activity"/>
    <property type="evidence" value="ECO:0007669"/>
    <property type="project" value="UniProtKB-KW"/>
</dbReference>
<protein>
    <recommendedName>
        <fullName evidence="11">Murein endopeptidase K</fullName>
    </recommendedName>
</protein>
<evidence type="ECO:0000256" key="11">
    <source>
        <dbReference type="ARBA" id="ARBA00093666"/>
    </source>
</evidence>
<keyword evidence="4" id="KW-0479">Metal-binding</keyword>
<keyword evidence="5 12" id="KW-0732">Signal</keyword>
<keyword evidence="7" id="KW-0862">Zinc</keyword>
<evidence type="ECO:0000256" key="6">
    <source>
        <dbReference type="ARBA" id="ARBA00022801"/>
    </source>
</evidence>
<evidence type="ECO:0000256" key="4">
    <source>
        <dbReference type="ARBA" id="ARBA00022723"/>
    </source>
</evidence>
<accession>A0A8J7FNB8</accession>
<dbReference type="EMBL" id="JADEYS010000028">
    <property type="protein sequence ID" value="MBE9399463.1"/>
    <property type="molecule type" value="Genomic_DNA"/>
</dbReference>
<evidence type="ECO:0000256" key="3">
    <source>
        <dbReference type="ARBA" id="ARBA00022670"/>
    </source>
</evidence>
<dbReference type="InterPro" id="IPR009045">
    <property type="entry name" value="Zn_M74/Hedgehog-like"/>
</dbReference>
<keyword evidence="8" id="KW-0482">Metalloprotease</keyword>
<evidence type="ECO:0000256" key="2">
    <source>
        <dbReference type="ARBA" id="ARBA00004776"/>
    </source>
</evidence>
<dbReference type="InterPro" id="IPR006311">
    <property type="entry name" value="TAT_signal"/>
</dbReference>
<keyword evidence="9" id="KW-0961">Cell wall biogenesis/degradation</keyword>
<dbReference type="RefSeq" id="WP_193955159.1">
    <property type="nucleotide sequence ID" value="NZ_JADEYS010000028.1"/>
</dbReference>
<feature type="signal peptide" evidence="12">
    <location>
        <begin position="1"/>
        <end position="27"/>
    </location>
</feature>
<dbReference type="PANTHER" id="PTHR37425">
    <property type="match status" value="1"/>
</dbReference>